<evidence type="ECO:0000313" key="1">
    <source>
        <dbReference type="EMBL" id="KAI8534169.1"/>
    </source>
</evidence>
<dbReference type="EMBL" id="CM046397">
    <property type="protein sequence ID" value="KAI8534169.1"/>
    <property type="molecule type" value="Genomic_DNA"/>
</dbReference>
<gene>
    <name evidence="1" type="ORF">RHMOL_Rhmol10G0068200</name>
</gene>
<comment type="caution">
    <text evidence="1">The sequence shown here is derived from an EMBL/GenBank/DDBJ whole genome shotgun (WGS) entry which is preliminary data.</text>
</comment>
<sequence length="438" mass="49301">MKCLHNYSKDRPTMDDVVRSLELALAAQESSFSCTNEAISINGGADDGQIFEADVQCMESPIYELDNTPLSVKGTKLTITKLVQSMVVTFKGKDLQKKKAKDLGSDSPGGGSSWWWQWKPSTHSTKKPNGKRLPPLLEDLCRHLSLDEIRAATNNFDCNLIIGHYPKSYKGYIDNGRLAVVIRRYEPGSLEAWECWDNLEILAELRHINLLSPIGYCSDEGEMILVCNYLGNGSLHDHLFGMHNDPLPWKRRLEICIGIGQGLRYLHAGTRYKVIHRDINPASILLDHDWVPKVSADLDTFCVQLEYSTMSFIRSPMGYMAPECLLGDHVNEKIDVYSFGVVLVEVLSGLTMRHCMDDISDTYIDDHIQFGGESEGDTIEMSHKEVVAQAYHNALFNNSEPFFIDSDRFNPNPFPDPVSLNEMSCATMDYSDDCNLGR</sequence>
<dbReference type="Proteomes" id="UP001062846">
    <property type="component" value="Chromosome 10"/>
</dbReference>
<proteinExistence type="predicted"/>
<name>A0ACC0M0P3_RHOML</name>
<accession>A0ACC0M0P3</accession>
<reference evidence="1" key="1">
    <citation type="submission" date="2022-02" db="EMBL/GenBank/DDBJ databases">
        <title>Plant Genome Project.</title>
        <authorList>
            <person name="Zhang R.-G."/>
        </authorList>
    </citation>
    <scope>NUCLEOTIDE SEQUENCE</scope>
    <source>
        <strain evidence="1">AT1</strain>
    </source>
</reference>
<keyword evidence="2" id="KW-1185">Reference proteome</keyword>
<evidence type="ECO:0000313" key="2">
    <source>
        <dbReference type="Proteomes" id="UP001062846"/>
    </source>
</evidence>
<protein>
    <submittedName>
        <fullName evidence="1">Uncharacterized protein</fullName>
    </submittedName>
</protein>
<organism evidence="1 2">
    <name type="scientific">Rhododendron molle</name>
    <name type="common">Chinese azalea</name>
    <name type="synonym">Azalea mollis</name>
    <dbReference type="NCBI Taxonomy" id="49168"/>
    <lineage>
        <taxon>Eukaryota</taxon>
        <taxon>Viridiplantae</taxon>
        <taxon>Streptophyta</taxon>
        <taxon>Embryophyta</taxon>
        <taxon>Tracheophyta</taxon>
        <taxon>Spermatophyta</taxon>
        <taxon>Magnoliopsida</taxon>
        <taxon>eudicotyledons</taxon>
        <taxon>Gunneridae</taxon>
        <taxon>Pentapetalae</taxon>
        <taxon>asterids</taxon>
        <taxon>Ericales</taxon>
        <taxon>Ericaceae</taxon>
        <taxon>Ericoideae</taxon>
        <taxon>Rhodoreae</taxon>
        <taxon>Rhododendron</taxon>
    </lineage>
</organism>